<protein>
    <submittedName>
        <fullName evidence="3">Pyridine nucleotide-disulfide oxidoreductase family protein</fullName>
    </submittedName>
</protein>
<organism evidence="3 4">
    <name type="scientific">Pseudomonas amygdali pv. mori str. 301020</name>
    <dbReference type="NCBI Taxonomy" id="629261"/>
    <lineage>
        <taxon>Bacteria</taxon>
        <taxon>Pseudomonadati</taxon>
        <taxon>Pseudomonadota</taxon>
        <taxon>Gammaproteobacteria</taxon>
        <taxon>Pseudomonadales</taxon>
        <taxon>Pseudomonadaceae</taxon>
        <taxon>Pseudomonas</taxon>
        <taxon>Pseudomonas amygdali</taxon>
    </lineage>
</organism>
<dbReference type="InterPro" id="IPR041117">
    <property type="entry name" value="SoxA_A3"/>
</dbReference>
<evidence type="ECO:0000256" key="1">
    <source>
        <dbReference type="ARBA" id="ARBA00023002"/>
    </source>
</evidence>
<dbReference type="GO" id="GO:0016491">
    <property type="term" value="F:oxidoreductase activity"/>
    <property type="evidence" value="ECO:0007669"/>
    <property type="project" value="UniProtKB-KW"/>
</dbReference>
<evidence type="ECO:0000313" key="4">
    <source>
        <dbReference type="Proteomes" id="UP000003465"/>
    </source>
</evidence>
<dbReference type="InterPro" id="IPR051691">
    <property type="entry name" value="Metab_Enz_Cyan_OpOx_G3PDH"/>
</dbReference>
<gene>
    <name evidence="3" type="ORF">PSYMO_13651</name>
</gene>
<sequence length="121" mass="13477">MQRIERFRHGLETAFPFPEEWAANVADDTLVCRCEEVSAGDIRTTVQDGHWEINRVKAMCRVGMGRCQGRMCGLAAAEIIARESGRPVEQVGRLRGQAPIKPLPFGLEMLPVDKQSAETQP</sequence>
<dbReference type="PANTHER" id="PTHR42949">
    <property type="entry name" value="ANAEROBIC GLYCEROL-3-PHOSPHATE DEHYDROGENASE SUBUNIT B"/>
    <property type="match status" value="1"/>
</dbReference>
<proteinExistence type="predicted"/>
<dbReference type="AlphaFoldDB" id="A0A656GAE6"/>
<evidence type="ECO:0000259" key="2">
    <source>
        <dbReference type="Pfam" id="PF17806"/>
    </source>
</evidence>
<keyword evidence="1" id="KW-0560">Oxidoreductase</keyword>
<dbReference type="Proteomes" id="UP000003465">
    <property type="component" value="Unassembled WGS sequence"/>
</dbReference>
<accession>A0A656GAE6</accession>
<name>A0A656GAE6_PSEA0</name>
<dbReference type="Pfam" id="PF17806">
    <property type="entry name" value="SO_alpha_A3"/>
    <property type="match status" value="1"/>
</dbReference>
<dbReference type="CDD" id="cd19946">
    <property type="entry name" value="GlpA-like_Fer2_BFD-like"/>
    <property type="match status" value="1"/>
</dbReference>
<dbReference type="EMBL" id="AEAG01000529">
    <property type="protein sequence ID" value="EGH22475.1"/>
    <property type="molecule type" value="Genomic_DNA"/>
</dbReference>
<dbReference type="PANTHER" id="PTHR42949:SF3">
    <property type="entry name" value="ANAEROBIC GLYCEROL-3-PHOSPHATE DEHYDROGENASE SUBUNIT B"/>
    <property type="match status" value="1"/>
</dbReference>
<comment type="caution">
    <text evidence="3">The sequence shown here is derived from an EMBL/GenBank/DDBJ whole genome shotgun (WGS) entry which is preliminary data.</text>
</comment>
<reference evidence="3 4" key="1">
    <citation type="journal article" date="2011" name="PLoS Pathog.">
        <title>Dynamic evolution of pathogenicity revealed by sequencing and comparative genomics of 19 Pseudomonas syringae isolates.</title>
        <authorList>
            <person name="Baltrus D.A."/>
            <person name="Nishimura M.T."/>
            <person name="Romanchuk A."/>
            <person name="Chang J.H."/>
            <person name="Mukhtar M.S."/>
            <person name="Cherkis K."/>
            <person name="Roach J."/>
            <person name="Grant S.R."/>
            <person name="Jones C.D."/>
            <person name="Dangl J.L."/>
        </authorList>
    </citation>
    <scope>NUCLEOTIDE SEQUENCE [LARGE SCALE GENOMIC DNA]</scope>
    <source>
        <strain evidence="3 4">301020</strain>
    </source>
</reference>
<evidence type="ECO:0000313" key="3">
    <source>
        <dbReference type="EMBL" id="EGH22475.1"/>
    </source>
</evidence>
<dbReference type="InterPro" id="IPR041854">
    <property type="entry name" value="BFD-like_2Fe2S-bd_dom_sf"/>
</dbReference>
<feature type="domain" description="SoxA A3" evidence="2">
    <location>
        <begin position="30"/>
        <end position="106"/>
    </location>
</feature>
<dbReference type="Gene3D" id="1.10.10.1100">
    <property type="entry name" value="BFD-like [2Fe-2S]-binding domain"/>
    <property type="match status" value="1"/>
</dbReference>